<dbReference type="RefSeq" id="WP_123927210.1">
    <property type="nucleotide sequence ID" value="NZ_RKRE01000001.1"/>
</dbReference>
<dbReference type="OrthoDB" id="1730163at2"/>
<proteinExistence type="predicted"/>
<gene>
    <name evidence="1" type="ORF">EDD75_0381</name>
</gene>
<accession>A0A3N5AX43</accession>
<dbReference type="Proteomes" id="UP000282654">
    <property type="component" value="Unassembled WGS sequence"/>
</dbReference>
<dbReference type="EMBL" id="RKRE01000001">
    <property type="protein sequence ID" value="RPF49564.1"/>
    <property type="molecule type" value="Genomic_DNA"/>
</dbReference>
<protein>
    <submittedName>
        <fullName evidence="1">Uncharacterized protein</fullName>
    </submittedName>
</protein>
<evidence type="ECO:0000313" key="2">
    <source>
        <dbReference type="Proteomes" id="UP000282654"/>
    </source>
</evidence>
<dbReference type="AlphaFoldDB" id="A0A3N5AX43"/>
<evidence type="ECO:0000313" key="1">
    <source>
        <dbReference type="EMBL" id="RPF49564.1"/>
    </source>
</evidence>
<reference evidence="1 2" key="1">
    <citation type="submission" date="2018-11" db="EMBL/GenBank/DDBJ databases">
        <title>Genomic Encyclopedia of Type Strains, Phase IV (KMG-IV): sequencing the most valuable type-strain genomes for metagenomic binning, comparative biology and taxonomic classification.</title>
        <authorList>
            <person name="Goeker M."/>
        </authorList>
    </citation>
    <scope>NUCLEOTIDE SEQUENCE [LARGE SCALE GENOMIC DNA]</scope>
    <source>
        <strain evidence="1 2">DSM 102936</strain>
    </source>
</reference>
<sequence length="133" mass="15253">MDQKVLQALADPMVFGALVVRTADGGVALRPLGGEWGNDIREAVQEVAEKYPGCKVRLLEQKCGLRMYEEFFEGIIPRDRVLPYADYLPEAKAALEEIRQQVLDPHRKEFWRRFWEEKSETPGKSSSKDFPGR</sequence>
<name>A0A3N5AX43_9THEO</name>
<organism evidence="1 2">
    <name type="scientific">Thermodesulfitimonas autotrophica</name>
    <dbReference type="NCBI Taxonomy" id="1894989"/>
    <lineage>
        <taxon>Bacteria</taxon>
        <taxon>Bacillati</taxon>
        <taxon>Bacillota</taxon>
        <taxon>Clostridia</taxon>
        <taxon>Thermoanaerobacterales</taxon>
        <taxon>Thermoanaerobacteraceae</taxon>
        <taxon>Thermodesulfitimonas</taxon>
    </lineage>
</organism>
<keyword evidence="2" id="KW-1185">Reference proteome</keyword>
<comment type="caution">
    <text evidence="1">The sequence shown here is derived from an EMBL/GenBank/DDBJ whole genome shotgun (WGS) entry which is preliminary data.</text>
</comment>